<dbReference type="Proteomes" id="UP001386955">
    <property type="component" value="Unassembled WGS sequence"/>
</dbReference>
<dbReference type="AlphaFoldDB" id="A0AAN9SC13"/>
<reference evidence="1 2" key="1">
    <citation type="submission" date="2024-01" db="EMBL/GenBank/DDBJ databases">
        <title>The genomes of 5 underutilized Papilionoideae crops provide insights into root nodulation and disease resistanc.</title>
        <authorList>
            <person name="Jiang F."/>
        </authorList>
    </citation>
    <scope>NUCLEOTIDE SEQUENCE [LARGE SCALE GENOMIC DNA]</scope>
    <source>
        <strain evidence="1">DUOXIRENSHENG_FW03</strain>
        <tissue evidence="1">Leaves</tissue>
    </source>
</reference>
<proteinExistence type="predicted"/>
<accession>A0AAN9SC13</accession>
<evidence type="ECO:0000313" key="2">
    <source>
        <dbReference type="Proteomes" id="UP001386955"/>
    </source>
</evidence>
<keyword evidence="2" id="KW-1185">Reference proteome</keyword>
<dbReference type="EMBL" id="JAYMYS010000005">
    <property type="protein sequence ID" value="KAK7391122.1"/>
    <property type="molecule type" value="Genomic_DNA"/>
</dbReference>
<name>A0AAN9SC13_PSOTE</name>
<evidence type="ECO:0000313" key="1">
    <source>
        <dbReference type="EMBL" id="KAK7391122.1"/>
    </source>
</evidence>
<protein>
    <submittedName>
        <fullName evidence="1">Uncharacterized protein</fullName>
    </submittedName>
</protein>
<comment type="caution">
    <text evidence="1">The sequence shown here is derived from an EMBL/GenBank/DDBJ whole genome shotgun (WGS) entry which is preliminary data.</text>
</comment>
<sequence>MLAGLRKCLCDSNIVFLHFSVPPFQWSYSSEFTTLHTKFTMDSAQNFYSDRENSKTRSTAKIGPTRGVGLTSIAKIPGRYSIQKTRPKTPDPVLHSEEAFPAKSCRPKLNCP</sequence>
<organism evidence="1 2">
    <name type="scientific">Psophocarpus tetragonolobus</name>
    <name type="common">Winged bean</name>
    <name type="synonym">Dolichos tetragonolobus</name>
    <dbReference type="NCBI Taxonomy" id="3891"/>
    <lineage>
        <taxon>Eukaryota</taxon>
        <taxon>Viridiplantae</taxon>
        <taxon>Streptophyta</taxon>
        <taxon>Embryophyta</taxon>
        <taxon>Tracheophyta</taxon>
        <taxon>Spermatophyta</taxon>
        <taxon>Magnoliopsida</taxon>
        <taxon>eudicotyledons</taxon>
        <taxon>Gunneridae</taxon>
        <taxon>Pentapetalae</taxon>
        <taxon>rosids</taxon>
        <taxon>fabids</taxon>
        <taxon>Fabales</taxon>
        <taxon>Fabaceae</taxon>
        <taxon>Papilionoideae</taxon>
        <taxon>50 kb inversion clade</taxon>
        <taxon>NPAAA clade</taxon>
        <taxon>indigoferoid/millettioid clade</taxon>
        <taxon>Phaseoleae</taxon>
        <taxon>Psophocarpus</taxon>
    </lineage>
</organism>
<gene>
    <name evidence="1" type="ORF">VNO78_19503</name>
</gene>